<name>A0A0B6YZN1_9EUPU</name>
<sequence>NYKQHDSENQSVDSVSIFVDTIQDCYIDLTKSADSRQMQSPSSALSYFFDTTVVTSIGDCGNKENPTCASLTIEKSNTRPNICPSSLVEYSDSDDSEK</sequence>
<proteinExistence type="predicted"/>
<feature type="non-terminal residue" evidence="1">
    <location>
        <position position="1"/>
    </location>
</feature>
<feature type="non-terminal residue" evidence="1">
    <location>
        <position position="98"/>
    </location>
</feature>
<dbReference type="EMBL" id="HACG01014060">
    <property type="protein sequence ID" value="CEK60925.1"/>
    <property type="molecule type" value="Transcribed_RNA"/>
</dbReference>
<reference evidence="1" key="1">
    <citation type="submission" date="2014-12" db="EMBL/GenBank/DDBJ databases">
        <title>Insight into the proteome of Arion vulgaris.</title>
        <authorList>
            <person name="Aradska J."/>
            <person name="Bulat T."/>
            <person name="Smidak R."/>
            <person name="Sarate P."/>
            <person name="Gangsoo J."/>
            <person name="Sialana F."/>
            <person name="Bilban M."/>
            <person name="Lubec G."/>
        </authorList>
    </citation>
    <scope>NUCLEOTIDE SEQUENCE</scope>
    <source>
        <tissue evidence="1">Skin</tissue>
    </source>
</reference>
<evidence type="ECO:0000313" key="1">
    <source>
        <dbReference type="EMBL" id="CEK60925.1"/>
    </source>
</evidence>
<organism evidence="1">
    <name type="scientific">Arion vulgaris</name>
    <dbReference type="NCBI Taxonomy" id="1028688"/>
    <lineage>
        <taxon>Eukaryota</taxon>
        <taxon>Metazoa</taxon>
        <taxon>Spiralia</taxon>
        <taxon>Lophotrochozoa</taxon>
        <taxon>Mollusca</taxon>
        <taxon>Gastropoda</taxon>
        <taxon>Heterobranchia</taxon>
        <taxon>Euthyneura</taxon>
        <taxon>Panpulmonata</taxon>
        <taxon>Eupulmonata</taxon>
        <taxon>Stylommatophora</taxon>
        <taxon>Helicina</taxon>
        <taxon>Arionoidea</taxon>
        <taxon>Arionidae</taxon>
        <taxon>Arion</taxon>
    </lineage>
</organism>
<accession>A0A0B6YZN1</accession>
<gene>
    <name evidence="1" type="primary">ORF40760</name>
</gene>
<dbReference type="AlphaFoldDB" id="A0A0B6YZN1"/>
<protein>
    <submittedName>
        <fullName evidence="1">Uncharacterized protein</fullName>
    </submittedName>
</protein>